<feature type="region of interest" description="Disordered" evidence="1">
    <location>
        <begin position="54"/>
        <end position="131"/>
    </location>
</feature>
<dbReference type="STRING" id="1231392.OCGS_0545"/>
<evidence type="ECO:0000313" key="3">
    <source>
        <dbReference type="Proteomes" id="UP000006765"/>
    </source>
</evidence>
<feature type="compositionally biased region" description="Low complexity" evidence="1">
    <location>
        <begin position="77"/>
        <end position="109"/>
    </location>
</feature>
<dbReference type="Proteomes" id="UP000006765">
    <property type="component" value="Unassembled WGS sequence"/>
</dbReference>
<evidence type="ECO:0000256" key="1">
    <source>
        <dbReference type="SAM" id="MobiDB-lite"/>
    </source>
</evidence>
<comment type="caution">
    <text evidence="2">The sequence shown here is derived from an EMBL/GenBank/DDBJ whole genome shotgun (WGS) entry which is preliminary data.</text>
</comment>
<feature type="region of interest" description="Disordered" evidence="1">
    <location>
        <begin position="1"/>
        <end position="22"/>
    </location>
</feature>
<accession>K2I8W3</accession>
<sequence>MQGYSDPGQDMTRDQQRARQQQAMAFEMELERFGQDVYERAFRQGYLRGVADARRSMMQQQMQQDQERQMRGDRGQRNNMRQQLRDQMQQPQQHGQMMQGQQQGQMQQGNPPISGEVAARPGGSIIVLPEGVDPQAFIDRLMRDQQNQSN</sequence>
<reference evidence="2 3" key="1">
    <citation type="journal article" date="2012" name="J. Bacteriol.">
        <title>Draft Genome Sequence of Oceaniovalibus guishaninsula JLT2003T.</title>
        <authorList>
            <person name="Tang K."/>
            <person name="Liu K."/>
            <person name="Jiao N."/>
        </authorList>
    </citation>
    <scope>NUCLEOTIDE SEQUENCE [LARGE SCALE GENOMIC DNA]</scope>
    <source>
        <strain evidence="2 3">JLT2003</strain>
    </source>
</reference>
<dbReference type="AlphaFoldDB" id="K2I8W3"/>
<gene>
    <name evidence="2" type="ORF">OCGS_0545</name>
</gene>
<proteinExistence type="predicted"/>
<organism evidence="2 3">
    <name type="scientific">Oceaniovalibus guishaninsula JLT2003</name>
    <dbReference type="NCBI Taxonomy" id="1231392"/>
    <lineage>
        <taxon>Bacteria</taxon>
        <taxon>Pseudomonadati</taxon>
        <taxon>Pseudomonadota</taxon>
        <taxon>Alphaproteobacteria</taxon>
        <taxon>Rhodobacterales</taxon>
        <taxon>Roseobacteraceae</taxon>
        <taxon>Oceaniovalibus</taxon>
    </lineage>
</organism>
<evidence type="ECO:0000313" key="2">
    <source>
        <dbReference type="EMBL" id="EKE45455.1"/>
    </source>
</evidence>
<name>K2I8W3_9RHOB</name>
<dbReference type="EMBL" id="AMGO01000007">
    <property type="protein sequence ID" value="EKE45455.1"/>
    <property type="molecule type" value="Genomic_DNA"/>
</dbReference>
<keyword evidence="3" id="KW-1185">Reference proteome</keyword>
<feature type="compositionally biased region" description="Basic and acidic residues" evidence="1">
    <location>
        <begin position="65"/>
        <end position="76"/>
    </location>
</feature>
<protein>
    <submittedName>
        <fullName evidence="2">Uncharacterized protein</fullName>
    </submittedName>
</protein>
<dbReference type="PATRIC" id="fig|1231392.3.peg.547"/>